<feature type="domain" description="Methyltransferase small" evidence="6">
    <location>
        <begin position="81"/>
        <end position="166"/>
    </location>
</feature>
<dbReference type="Proteomes" id="UP000287188">
    <property type="component" value="Unassembled WGS sequence"/>
</dbReference>
<dbReference type="PANTHER" id="PTHR18895">
    <property type="entry name" value="HEMK METHYLTRANSFERASE"/>
    <property type="match status" value="1"/>
</dbReference>
<keyword evidence="3 8" id="KW-0808">Transferase</keyword>
<dbReference type="Pfam" id="PF05175">
    <property type="entry name" value="MTS"/>
    <property type="match status" value="1"/>
</dbReference>
<proteinExistence type="predicted"/>
<dbReference type="Pfam" id="PF17827">
    <property type="entry name" value="PrmC_N"/>
    <property type="match status" value="1"/>
</dbReference>
<dbReference type="InterPro" id="IPR050320">
    <property type="entry name" value="N5-glutamine_MTase"/>
</dbReference>
<organism evidence="8 9">
    <name type="scientific">Dictyobacter kobayashii</name>
    <dbReference type="NCBI Taxonomy" id="2014872"/>
    <lineage>
        <taxon>Bacteria</taxon>
        <taxon>Bacillati</taxon>
        <taxon>Chloroflexota</taxon>
        <taxon>Ktedonobacteria</taxon>
        <taxon>Ktedonobacterales</taxon>
        <taxon>Dictyobacteraceae</taxon>
        <taxon>Dictyobacter</taxon>
    </lineage>
</organism>
<dbReference type="SUPFAM" id="SSF53335">
    <property type="entry name" value="S-adenosyl-L-methionine-dependent methyltransferases"/>
    <property type="match status" value="1"/>
</dbReference>
<name>A0A402AKL9_9CHLR</name>
<dbReference type="EMBL" id="BIFS01000001">
    <property type="protein sequence ID" value="GCE19676.1"/>
    <property type="molecule type" value="Genomic_DNA"/>
</dbReference>
<dbReference type="PANTHER" id="PTHR18895:SF74">
    <property type="entry name" value="MTRF1L RELEASE FACTOR GLUTAMINE METHYLTRANSFERASE"/>
    <property type="match status" value="1"/>
</dbReference>
<evidence type="ECO:0000256" key="4">
    <source>
        <dbReference type="ARBA" id="ARBA00022691"/>
    </source>
</evidence>
<keyword evidence="4" id="KW-0949">S-adenosyl-L-methionine</keyword>
<evidence type="ECO:0000259" key="7">
    <source>
        <dbReference type="Pfam" id="PF17827"/>
    </source>
</evidence>
<evidence type="ECO:0000256" key="2">
    <source>
        <dbReference type="ARBA" id="ARBA00022603"/>
    </source>
</evidence>
<evidence type="ECO:0000313" key="9">
    <source>
        <dbReference type="Proteomes" id="UP000287188"/>
    </source>
</evidence>
<dbReference type="AlphaFoldDB" id="A0A402AKL9"/>
<keyword evidence="9" id="KW-1185">Reference proteome</keyword>
<dbReference type="GO" id="GO:0032259">
    <property type="term" value="P:methylation"/>
    <property type="evidence" value="ECO:0007669"/>
    <property type="project" value="UniProtKB-KW"/>
</dbReference>
<dbReference type="Gene3D" id="3.40.50.150">
    <property type="entry name" value="Vaccinia Virus protein VP39"/>
    <property type="match status" value="1"/>
</dbReference>
<dbReference type="NCBIfam" id="TIGR00536">
    <property type="entry name" value="hemK_fam"/>
    <property type="match status" value="1"/>
</dbReference>
<dbReference type="InterPro" id="IPR040758">
    <property type="entry name" value="PrmC_N"/>
</dbReference>
<comment type="catalytic activity">
    <reaction evidence="5">
        <text>L-glutaminyl-[peptide chain release factor] + S-adenosyl-L-methionine = N(5)-methyl-L-glutaminyl-[peptide chain release factor] + S-adenosyl-L-homocysteine + H(+)</text>
        <dbReference type="Rhea" id="RHEA:42896"/>
        <dbReference type="Rhea" id="RHEA-COMP:10271"/>
        <dbReference type="Rhea" id="RHEA-COMP:10272"/>
        <dbReference type="ChEBI" id="CHEBI:15378"/>
        <dbReference type="ChEBI" id="CHEBI:30011"/>
        <dbReference type="ChEBI" id="CHEBI:57856"/>
        <dbReference type="ChEBI" id="CHEBI:59789"/>
        <dbReference type="ChEBI" id="CHEBI:61891"/>
        <dbReference type="EC" id="2.1.1.297"/>
    </reaction>
</comment>
<dbReference type="InterPro" id="IPR019874">
    <property type="entry name" value="RF_methyltr_PrmC"/>
</dbReference>
<dbReference type="InterPro" id="IPR004556">
    <property type="entry name" value="HemK-like"/>
</dbReference>
<dbReference type="NCBIfam" id="TIGR03534">
    <property type="entry name" value="RF_mod_PrmC"/>
    <property type="match status" value="1"/>
</dbReference>
<evidence type="ECO:0000259" key="6">
    <source>
        <dbReference type="Pfam" id="PF05175"/>
    </source>
</evidence>
<evidence type="ECO:0000313" key="8">
    <source>
        <dbReference type="EMBL" id="GCE19676.1"/>
    </source>
</evidence>
<keyword evidence="2 8" id="KW-0489">Methyltransferase</keyword>
<comment type="caution">
    <text evidence="8">The sequence shown here is derived from an EMBL/GenBank/DDBJ whole genome shotgun (WGS) entry which is preliminary data.</text>
</comment>
<dbReference type="InterPro" id="IPR029063">
    <property type="entry name" value="SAM-dependent_MTases_sf"/>
</dbReference>
<dbReference type="CDD" id="cd02440">
    <property type="entry name" value="AdoMet_MTases"/>
    <property type="match status" value="1"/>
</dbReference>
<accession>A0A402AKL9</accession>
<dbReference type="InterPro" id="IPR007848">
    <property type="entry name" value="Small_mtfrase_dom"/>
</dbReference>
<sequence length="246" mass="27630">MDRSHLLAYPEQELTTEQEQLYQRYLRRRCAHEPVAYIVGHKEFYGLDFIVDQRVLIPRPETELLVEEALQEIHQRFAAGSTPIVADVGTGSGAIPISIAVAEPRLPYIYACDISPDALEITRQNSERHHVSSRVRLLKGDLLAPLPEPVDVLLANLPYVGQDEMGDMTADVLDYEPHLALFSGPLGLDLLYRFCKDAKASGTLKRGGVMLLEIGYQQATPLTRVLQELWPQAIVHCQKDYAGWIV</sequence>
<feature type="domain" description="Release factor glutamine methyltransferase N-terminal" evidence="7">
    <location>
        <begin position="1"/>
        <end position="40"/>
    </location>
</feature>
<protein>
    <recommendedName>
        <fullName evidence="1">peptide chain release factor N(5)-glutamine methyltransferase</fullName>
        <ecNumber evidence="1">2.1.1.297</ecNumber>
    </recommendedName>
</protein>
<evidence type="ECO:0000256" key="5">
    <source>
        <dbReference type="ARBA" id="ARBA00048391"/>
    </source>
</evidence>
<dbReference type="GO" id="GO:0102559">
    <property type="term" value="F:peptide chain release factor N(5)-glutamine methyltransferase activity"/>
    <property type="evidence" value="ECO:0007669"/>
    <property type="project" value="UniProtKB-EC"/>
</dbReference>
<dbReference type="Gene3D" id="1.10.8.10">
    <property type="entry name" value="DNA helicase RuvA subunit, C-terminal domain"/>
    <property type="match status" value="1"/>
</dbReference>
<evidence type="ECO:0000256" key="3">
    <source>
        <dbReference type="ARBA" id="ARBA00022679"/>
    </source>
</evidence>
<dbReference type="EC" id="2.1.1.297" evidence="1"/>
<gene>
    <name evidence="8" type="primary">prmC</name>
    <name evidence="8" type="ORF">KDK_34760</name>
</gene>
<evidence type="ECO:0000256" key="1">
    <source>
        <dbReference type="ARBA" id="ARBA00012771"/>
    </source>
</evidence>
<reference evidence="9" key="1">
    <citation type="submission" date="2018-12" db="EMBL/GenBank/DDBJ databases">
        <title>Tengunoibacter tsumagoiensis gen. nov., sp. nov., Dictyobacter kobayashii sp. nov., D. alpinus sp. nov., and D. joshuensis sp. nov. and description of Dictyobacteraceae fam. nov. within the order Ktedonobacterales isolated from Tengu-no-mugimeshi.</title>
        <authorList>
            <person name="Wang C.M."/>
            <person name="Zheng Y."/>
            <person name="Sakai Y."/>
            <person name="Toyoda A."/>
            <person name="Minakuchi Y."/>
            <person name="Abe K."/>
            <person name="Yokota A."/>
            <person name="Yabe S."/>
        </authorList>
    </citation>
    <scope>NUCLEOTIDE SEQUENCE [LARGE SCALE GENOMIC DNA]</scope>
    <source>
        <strain evidence="9">Uno11</strain>
    </source>
</reference>